<evidence type="ECO:0000256" key="1">
    <source>
        <dbReference type="SAM" id="MobiDB-lite"/>
    </source>
</evidence>
<evidence type="ECO:0000313" key="2">
    <source>
        <dbReference type="EMBL" id="PTW37599.1"/>
    </source>
</evidence>
<gene>
    <name evidence="2" type="ORF">C8N38_13116</name>
</gene>
<protein>
    <submittedName>
        <fullName evidence="2">Uncharacterized protein</fullName>
    </submittedName>
</protein>
<evidence type="ECO:0000313" key="3">
    <source>
        <dbReference type="Proteomes" id="UP000244037"/>
    </source>
</evidence>
<accession>A0A8E2VG34</accession>
<dbReference type="EMBL" id="QAYC01000031">
    <property type="protein sequence ID" value="PTW37599.1"/>
    <property type="molecule type" value="Genomic_DNA"/>
</dbReference>
<dbReference type="Proteomes" id="UP000244037">
    <property type="component" value="Unassembled WGS sequence"/>
</dbReference>
<proteinExistence type="predicted"/>
<reference evidence="2 3" key="1">
    <citation type="submission" date="2018-04" db="EMBL/GenBank/DDBJ databases">
        <title>Genomic Encyclopedia of Archaeal and Bacterial Type Strains, Phase II (KMG-II): from individual species to whole genera.</title>
        <authorList>
            <person name="Goeker M."/>
        </authorList>
    </citation>
    <scope>NUCLEOTIDE SEQUENCE [LARGE SCALE GENOMIC DNA]</scope>
    <source>
        <strain evidence="2 3">DSM 19783</strain>
    </source>
</reference>
<dbReference type="AlphaFoldDB" id="A0A8E2VG34"/>
<organism evidence="2 3">
    <name type="scientific">Rhodovulum kholense</name>
    <dbReference type="NCBI Taxonomy" id="453584"/>
    <lineage>
        <taxon>Bacteria</taxon>
        <taxon>Pseudomonadati</taxon>
        <taxon>Pseudomonadota</taxon>
        <taxon>Alphaproteobacteria</taxon>
        <taxon>Rhodobacterales</taxon>
        <taxon>Paracoccaceae</taxon>
        <taxon>Rhodovulum</taxon>
    </lineage>
</organism>
<name>A0A8E2VG34_9RHOB</name>
<sequence length="54" mass="5961">MFYELFLCCPATEFFNSIGGDLPFAAHRMNDGDAQRQMGAGLPKSRPTTMDVGF</sequence>
<keyword evidence="3" id="KW-1185">Reference proteome</keyword>
<comment type="caution">
    <text evidence="2">The sequence shown here is derived from an EMBL/GenBank/DDBJ whole genome shotgun (WGS) entry which is preliminary data.</text>
</comment>
<feature type="region of interest" description="Disordered" evidence="1">
    <location>
        <begin position="35"/>
        <end position="54"/>
    </location>
</feature>